<gene>
    <name evidence="2" type="ORF">SAMN05216352_101138</name>
</gene>
<reference evidence="2 3" key="1">
    <citation type="submission" date="2016-10" db="EMBL/GenBank/DDBJ databases">
        <authorList>
            <person name="de Groot N.N."/>
        </authorList>
    </citation>
    <scope>NUCLEOTIDE SEQUENCE [LARGE SCALE GENOMIC DNA]</scope>
    <source>
        <strain evidence="3">P4B,CCM 7963,CECT 7998,DSM 25260,IBRC-M 10614,KCTC 13821</strain>
    </source>
</reference>
<dbReference type="Gene3D" id="2.20.25.110">
    <property type="entry name" value="S-adenosyl-L-methionine-dependent methyltransferases"/>
    <property type="match status" value="1"/>
</dbReference>
<organism evidence="2 3">
    <name type="scientific">Alteribacillus bidgolensis</name>
    <dbReference type="NCBI Taxonomy" id="930129"/>
    <lineage>
        <taxon>Bacteria</taxon>
        <taxon>Bacillati</taxon>
        <taxon>Bacillota</taxon>
        <taxon>Bacilli</taxon>
        <taxon>Bacillales</taxon>
        <taxon>Bacillaceae</taxon>
        <taxon>Alteribacillus</taxon>
    </lineage>
</organism>
<dbReference type="InterPro" id="IPR029063">
    <property type="entry name" value="SAM-dependent_MTases_sf"/>
</dbReference>
<evidence type="ECO:0000313" key="2">
    <source>
        <dbReference type="EMBL" id="SDH38594.1"/>
    </source>
</evidence>
<keyword evidence="3" id="KW-1185">Reference proteome</keyword>
<dbReference type="CDD" id="cd02440">
    <property type="entry name" value="AdoMet_MTases"/>
    <property type="match status" value="1"/>
</dbReference>
<dbReference type="STRING" id="930129.SAMN05216352_101138"/>
<dbReference type="OrthoDB" id="9811589at2"/>
<dbReference type="SUPFAM" id="SSF53335">
    <property type="entry name" value="S-adenosyl-L-methionine-dependent methyltransferases"/>
    <property type="match status" value="1"/>
</dbReference>
<dbReference type="Pfam" id="PF13649">
    <property type="entry name" value="Methyltransf_25"/>
    <property type="match status" value="1"/>
</dbReference>
<feature type="domain" description="Methyltransferase" evidence="1">
    <location>
        <begin position="45"/>
        <end position="137"/>
    </location>
</feature>
<accession>A0A1G8BZP2</accession>
<dbReference type="PANTHER" id="PTHR43591">
    <property type="entry name" value="METHYLTRANSFERASE"/>
    <property type="match status" value="1"/>
</dbReference>
<name>A0A1G8BZP2_9BACI</name>
<evidence type="ECO:0000259" key="1">
    <source>
        <dbReference type="Pfam" id="PF13649"/>
    </source>
</evidence>
<keyword evidence="2" id="KW-0830">Ubiquinone</keyword>
<dbReference type="Proteomes" id="UP000199017">
    <property type="component" value="Unassembled WGS sequence"/>
</dbReference>
<dbReference type="GO" id="GO:0032259">
    <property type="term" value="P:methylation"/>
    <property type="evidence" value="ECO:0007669"/>
    <property type="project" value="UniProtKB-KW"/>
</dbReference>
<dbReference type="Gene3D" id="3.40.50.150">
    <property type="entry name" value="Vaccinia Virus protein VP39"/>
    <property type="match status" value="1"/>
</dbReference>
<dbReference type="PANTHER" id="PTHR43591:SF108">
    <property type="entry name" value="S-ADENOSYL-L-METHIONINE-DEPENDENT METHYLTRANSFERASE"/>
    <property type="match status" value="1"/>
</dbReference>
<dbReference type="EMBL" id="FNDU01000001">
    <property type="protein sequence ID" value="SDH38594.1"/>
    <property type="molecule type" value="Genomic_DNA"/>
</dbReference>
<keyword evidence="2" id="KW-0489">Methyltransferase</keyword>
<evidence type="ECO:0000313" key="3">
    <source>
        <dbReference type="Proteomes" id="UP000199017"/>
    </source>
</evidence>
<dbReference type="InterPro" id="IPR041698">
    <property type="entry name" value="Methyltransf_25"/>
</dbReference>
<keyword evidence="2" id="KW-0808">Transferase</keyword>
<dbReference type="AlphaFoldDB" id="A0A1G8BZP2"/>
<dbReference type="RefSeq" id="WP_091579508.1">
    <property type="nucleotide sequence ID" value="NZ_FNDU01000001.1"/>
</dbReference>
<dbReference type="GO" id="GO:0008168">
    <property type="term" value="F:methyltransferase activity"/>
    <property type="evidence" value="ECO:0007669"/>
    <property type="project" value="UniProtKB-KW"/>
</dbReference>
<proteinExistence type="predicted"/>
<sequence length="242" mass="28243">MKSWFEEHFQEDYLRIYDHRDEEKAANELTHIMKYLPLERGMKAIDLCCGNGRHARWLARKGLHVTGIDLSPALLKKAIDLTSGLPVHYQRADIRDVPLLQEFDAAFNLFTSFGYFSDDAENELVFTRAAEALKSGGWFCFDYLNPAYVKNTLVPKDESMKDGLHVIQEREISPEFVFKRITIKEDDTKREYQESVKLYEQAALKKMLERNDFNVLHLFGDYDASSYHSENSPRQIFICQKN</sequence>
<protein>
    <submittedName>
        <fullName evidence="2">Ubiquinone/menaquinone biosynthesis C-methylase UbiE</fullName>
    </submittedName>
</protein>